<dbReference type="GO" id="GO:0016829">
    <property type="term" value="F:lyase activity"/>
    <property type="evidence" value="ECO:0007669"/>
    <property type="project" value="UniProtKB-KW"/>
</dbReference>
<dbReference type="InterPro" id="IPR005801">
    <property type="entry name" value="ADC_synthase"/>
</dbReference>
<dbReference type="PANTHER" id="PTHR11236:SF50">
    <property type="entry name" value="AMINODEOXYCHORISMATE SYNTHASE COMPONENT 1"/>
    <property type="match status" value="1"/>
</dbReference>
<dbReference type="AlphaFoldDB" id="A0A1G7Q066"/>
<keyword evidence="2" id="KW-0456">Lyase</keyword>
<evidence type="ECO:0000313" key="2">
    <source>
        <dbReference type="EMBL" id="SDF91894.1"/>
    </source>
</evidence>
<feature type="domain" description="Chorismate-utilising enzyme C-terminal" evidence="1">
    <location>
        <begin position="110"/>
        <end position="363"/>
    </location>
</feature>
<gene>
    <name evidence="2" type="ORF">SAMN05660324_1293</name>
</gene>
<dbReference type="InterPro" id="IPR036038">
    <property type="entry name" value="Aminotransferase-like"/>
</dbReference>
<dbReference type="OrthoDB" id="3518032at2"/>
<dbReference type="Gene3D" id="3.20.10.10">
    <property type="entry name" value="D-amino Acid Aminotransferase, subunit A, domain 2"/>
    <property type="match status" value="1"/>
</dbReference>
<dbReference type="Gene3D" id="3.30.470.10">
    <property type="match status" value="1"/>
</dbReference>
<dbReference type="SUPFAM" id="SSF56752">
    <property type="entry name" value="D-aminoacid aminotransferase-like PLP-dependent enzymes"/>
    <property type="match status" value="1"/>
</dbReference>
<accession>A0A1G7Q066</accession>
<sequence length="570" mass="59709">MAEGTWARFDDLVAGTALAFDPPVAVVVARTPAEVAGALREVQEHVAAGRWAAGFLAYEAAPGLDPVLPAHEPDGDLVWFGITEHPPRPVDPVAAGTPPPGPWVPDWTPEQHAAAVAAVRERIAAGDTYQVNLTTRLRGPAPADPPAAYAHLALAQRGAWNGYLDTGRTVVASASPELFLHRTGDDVLVRPMKGTAARGRTTAEDDATRAALLASTKDRAENVMVVDLVRNDLARVAVTGTVGVTRLLAAERYPTVHQLTSDVRATLRPGTGLVELLAALFPCGSVTGAPKASSMAVIAELETSPRGVYCGAVGFLGPGEARFSVAIRTLVVDRAAGTAVYGAGGGITWSSDPAAEHAELLAKTRVLTAAPPAFALLETMRHTAAGLRNWPGHRARLLDSAAYFGVPVDIDAVERALAGLDGDLRVRLTVAGDGTPAVETFPPPAPFPGPVRVALDGEPVDEHAPWPHHKTTLRAPYDTRLARHPGADDVLLVNTADEVTESCRANVAVRLGGRWTTPPLGSGCLPGVERARLVADGTLVEGRITPDDLPGAEIALVSSLRGWLPAVYRS</sequence>
<keyword evidence="3" id="KW-1185">Reference proteome</keyword>
<name>A0A1G7Q066_9ACTN</name>
<dbReference type="InterPro" id="IPR019999">
    <property type="entry name" value="Anth_synth_I-like"/>
</dbReference>
<protein>
    <submittedName>
        <fullName evidence="2">Para-aminobenzoate synthetase / 4-amino-4-deoxychorismate lyase</fullName>
    </submittedName>
</protein>
<dbReference type="GO" id="GO:0000162">
    <property type="term" value="P:L-tryptophan biosynthetic process"/>
    <property type="evidence" value="ECO:0007669"/>
    <property type="project" value="TreeGrafter"/>
</dbReference>
<evidence type="ECO:0000313" key="3">
    <source>
        <dbReference type="Proteomes" id="UP000198863"/>
    </source>
</evidence>
<reference evidence="3" key="1">
    <citation type="submission" date="2016-10" db="EMBL/GenBank/DDBJ databases">
        <authorList>
            <person name="Varghese N."/>
            <person name="Submissions S."/>
        </authorList>
    </citation>
    <scope>NUCLEOTIDE SEQUENCE [LARGE SCALE GENOMIC DNA]</scope>
    <source>
        <strain evidence="3">DSM 44526</strain>
    </source>
</reference>
<dbReference type="InterPro" id="IPR043132">
    <property type="entry name" value="BCAT-like_C"/>
</dbReference>
<dbReference type="RefSeq" id="WP_091060278.1">
    <property type="nucleotide sequence ID" value="NZ_FNCF01000002.1"/>
</dbReference>
<dbReference type="Pfam" id="PF01063">
    <property type="entry name" value="Aminotran_4"/>
    <property type="match status" value="1"/>
</dbReference>
<dbReference type="PANTHER" id="PTHR11236">
    <property type="entry name" value="AMINOBENZOATE/ANTHRANILATE SYNTHASE"/>
    <property type="match status" value="1"/>
</dbReference>
<dbReference type="InterPro" id="IPR043131">
    <property type="entry name" value="BCAT-like_N"/>
</dbReference>
<dbReference type="InterPro" id="IPR015890">
    <property type="entry name" value="Chorismate_C"/>
</dbReference>
<proteinExistence type="predicted"/>
<dbReference type="GO" id="GO:0046820">
    <property type="term" value="F:4-amino-4-deoxychorismate synthase activity"/>
    <property type="evidence" value="ECO:0007669"/>
    <property type="project" value="TreeGrafter"/>
</dbReference>
<dbReference type="Proteomes" id="UP000198863">
    <property type="component" value="Unassembled WGS sequence"/>
</dbReference>
<dbReference type="SUPFAM" id="SSF56322">
    <property type="entry name" value="ADC synthase"/>
    <property type="match status" value="1"/>
</dbReference>
<evidence type="ECO:0000259" key="1">
    <source>
        <dbReference type="Pfam" id="PF00425"/>
    </source>
</evidence>
<organism evidence="2 3">
    <name type="scientific">Klenkia brasiliensis</name>
    <dbReference type="NCBI Taxonomy" id="333142"/>
    <lineage>
        <taxon>Bacteria</taxon>
        <taxon>Bacillati</taxon>
        <taxon>Actinomycetota</taxon>
        <taxon>Actinomycetes</taxon>
        <taxon>Geodermatophilales</taxon>
        <taxon>Geodermatophilaceae</taxon>
        <taxon>Klenkia</taxon>
    </lineage>
</organism>
<dbReference type="InterPro" id="IPR001544">
    <property type="entry name" value="Aminotrans_IV"/>
</dbReference>
<dbReference type="Pfam" id="PF00425">
    <property type="entry name" value="Chorismate_bind"/>
    <property type="match status" value="1"/>
</dbReference>
<dbReference type="EMBL" id="FNCF01000002">
    <property type="protein sequence ID" value="SDF91894.1"/>
    <property type="molecule type" value="Genomic_DNA"/>
</dbReference>
<dbReference type="Gene3D" id="3.60.120.10">
    <property type="entry name" value="Anthranilate synthase"/>
    <property type="match status" value="1"/>
</dbReference>
<dbReference type="PRINTS" id="PR00095">
    <property type="entry name" value="ANTSNTHASEI"/>
</dbReference>